<accession>A0ABV2Q158</accession>
<dbReference type="EMBL" id="JBEPSD010000004">
    <property type="protein sequence ID" value="MET4571027.1"/>
    <property type="molecule type" value="Genomic_DNA"/>
</dbReference>
<proteinExistence type="inferred from homology"/>
<evidence type="ECO:0000256" key="5">
    <source>
        <dbReference type="PROSITE-ProRule" id="PRU00239"/>
    </source>
</evidence>
<keyword evidence="3 5" id="KW-0378">Hydrolase</keyword>
<dbReference type="SUPFAM" id="SSF54001">
    <property type="entry name" value="Cysteine proteinases"/>
    <property type="match status" value="1"/>
</dbReference>
<feature type="active site" evidence="5">
    <location>
        <position position="390"/>
    </location>
</feature>
<dbReference type="Pfam" id="PF00648">
    <property type="entry name" value="Peptidase_C2"/>
    <property type="match status" value="1"/>
</dbReference>
<keyword evidence="4 5" id="KW-0788">Thiol protease</keyword>
<dbReference type="PANTHER" id="PTHR10183">
    <property type="entry name" value="CALPAIN"/>
    <property type="match status" value="1"/>
</dbReference>
<evidence type="ECO:0000313" key="8">
    <source>
        <dbReference type="EMBL" id="MET4571027.1"/>
    </source>
</evidence>
<dbReference type="RefSeq" id="WP_354552950.1">
    <property type="nucleotide sequence ID" value="NZ_JBEPSD010000004.1"/>
</dbReference>
<dbReference type="PANTHER" id="PTHR10183:SF379">
    <property type="entry name" value="CALPAIN-5"/>
    <property type="match status" value="1"/>
</dbReference>
<keyword evidence="9" id="KW-1185">Reference proteome</keyword>
<evidence type="ECO:0000256" key="6">
    <source>
        <dbReference type="SAM" id="MobiDB-lite"/>
    </source>
</evidence>
<evidence type="ECO:0000256" key="2">
    <source>
        <dbReference type="ARBA" id="ARBA00022670"/>
    </source>
</evidence>
<evidence type="ECO:0000256" key="1">
    <source>
        <dbReference type="ARBA" id="ARBA00007623"/>
    </source>
</evidence>
<dbReference type="InterPro" id="IPR022684">
    <property type="entry name" value="Calpain_cysteine_protease"/>
</dbReference>
<evidence type="ECO:0000256" key="4">
    <source>
        <dbReference type="ARBA" id="ARBA00022807"/>
    </source>
</evidence>
<protein>
    <recommendedName>
        <fullName evidence="7">Calpain catalytic domain-containing protein</fullName>
    </recommendedName>
</protein>
<reference evidence="8 9" key="1">
    <citation type="submission" date="2024-06" db="EMBL/GenBank/DDBJ databases">
        <title>Sorghum-associated microbial communities from plants grown in Nebraska, USA.</title>
        <authorList>
            <person name="Schachtman D."/>
        </authorList>
    </citation>
    <scope>NUCLEOTIDE SEQUENCE [LARGE SCALE GENOMIC DNA]</scope>
    <source>
        <strain evidence="8 9">1757</strain>
    </source>
</reference>
<feature type="active site" evidence="5">
    <location>
        <position position="410"/>
    </location>
</feature>
<dbReference type="PRINTS" id="PR00704">
    <property type="entry name" value="CALPAIN"/>
</dbReference>
<sequence length="464" mass="51104">MATSKTAKSKAARSAVAQGQHCAVINPYALADLVSGQRIPWNDLPDPERVLEQVLATPYEELFDPKYGGPLYVGLKLNERNELVQERSPLLDVQPARDGDDSKPGGLENLGEYSTLAEMARVEDFKSILTWPILCGDLSRHARLQISLRLPSALRTWQLGNALSPDVVRSITFDPKVVANVDSGWTPPGGHWATAGDFFHETAEFFDPVQGAVANCYYIASLSAIAWATPFRLAHLTRATGMSQAQFNDQINFCKPDSGGALDKAIQVTEAVPMTAGGNPIYCRSSESGESWPAIYEKAYAKLKTGTATDMPDITKTAWGDCVWATAQLNGGTRHYYDTASRSADDLWQILRSNCLSYRTFNPMTAWTYSSGDASPDHVDYASAHVVGSHCYTVLGWAYRNCRRWIVLRNPWGNTEATSSILDATISMYDVSWWRPITLKNNDGVFAMEIGAFKKYFAGFGTAH</sequence>
<dbReference type="Gene3D" id="3.90.70.10">
    <property type="entry name" value="Cysteine proteinases"/>
    <property type="match status" value="1"/>
</dbReference>
<dbReference type="SMART" id="SM00230">
    <property type="entry name" value="CysPc"/>
    <property type="match status" value="1"/>
</dbReference>
<dbReference type="Proteomes" id="UP001549251">
    <property type="component" value="Unassembled WGS sequence"/>
</dbReference>
<evidence type="ECO:0000256" key="3">
    <source>
        <dbReference type="ARBA" id="ARBA00022801"/>
    </source>
</evidence>
<comment type="caution">
    <text evidence="8">The sequence shown here is derived from an EMBL/GenBank/DDBJ whole genome shotgun (WGS) entry which is preliminary data.</text>
</comment>
<gene>
    <name evidence="8" type="ORF">ABIE04_003409</name>
</gene>
<dbReference type="InterPro" id="IPR038765">
    <property type="entry name" value="Papain-like_cys_pep_sf"/>
</dbReference>
<name>A0ABV2Q158_9GAMM</name>
<dbReference type="PROSITE" id="PS50203">
    <property type="entry name" value="CALPAIN_CAT"/>
    <property type="match status" value="1"/>
</dbReference>
<feature type="active site" evidence="5">
    <location>
        <position position="216"/>
    </location>
</feature>
<keyword evidence="2 5" id="KW-0645">Protease</keyword>
<comment type="similarity">
    <text evidence="1">Belongs to the peptidase C2 family.</text>
</comment>
<dbReference type="InterPro" id="IPR001300">
    <property type="entry name" value="Peptidase_C2_calpain_cat"/>
</dbReference>
<evidence type="ECO:0000313" key="9">
    <source>
        <dbReference type="Proteomes" id="UP001549251"/>
    </source>
</evidence>
<feature type="domain" description="Calpain catalytic" evidence="7">
    <location>
        <begin position="165"/>
        <end position="464"/>
    </location>
</feature>
<feature type="region of interest" description="Disordered" evidence="6">
    <location>
        <begin position="90"/>
        <end position="109"/>
    </location>
</feature>
<organism evidence="8 9">
    <name type="scientific">Rhodanobacter soli</name>
    <dbReference type="NCBI Taxonomy" id="590609"/>
    <lineage>
        <taxon>Bacteria</taxon>
        <taxon>Pseudomonadati</taxon>
        <taxon>Pseudomonadota</taxon>
        <taxon>Gammaproteobacteria</taxon>
        <taxon>Lysobacterales</taxon>
        <taxon>Rhodanobacteraceae</taxon>
        <taxon>Rhodanobacter</taxon>
    </lineage>
</organism>
<evidence type="ECO:0000259" key="7">
    <source>
        <dbReference type="PROSITE" id="PS50203"/>
    </source>
</evidence>